<dbReference type="EMBL" id="KI693915">
    <property type="protein sequence ID" value="ETM41895.1"/>
    <property type="molecule type" value="Genomic_DNA"/>
</dbReference>
<protein>
    <submittedName>
        <fullName evidence="1">Uncharacterized protein</fullName>
    </submittedName>
</protein>
<dbReference type="Proteomes" id="UP000054532">
    <property type="component" value="Unassembled WGS sequence"/>
</dbReference>
<sequence length="180" mass="20255">MPTSGTVGLVTKRMNLPVLEWAWIRGSSTTRRYRGRRLQAEDIDIAPVSRGTALELAVSTYAALWGATEWPTPGLNFIYVFGGEMGGNVLKFPSEDTIKLALADLYYSQREILKEMMVDVEVLSLSLNNWTSAFGQNVLTASGHWISRGFRRRDCVLEVYVLPLDERVNIIALLRDVMDK</sequence>
<accession>W2N039</accession>
<organism evidence="1">
    <name type="scientific">Phytophthora nicotianae</name>
    <name type="common">Potato buckeye rot agent</name>
    <name type="synonym">Phytophthora parasitica</name>
    <dbReference type="NCBI Taxonomy" id="4792"/>
    <lineage>
        <taxon>Eukaryota</taxon>
        <taxon>Sar</taxon>
        <taxon>Stramenopiles</taxon>
        <taxon>Oomycota</taxon>
        <taxon>Peronosporomycetes</taxon>
        <taxon>Peronosporales</taxon>
        <taxon>Peronosporaceae</taxon>
        <taxon>Phytophthora</taxon>
    </lineage>
</organism>
<gene>
    <name evidence="1" type="ORF">L914_12369</name>
</gene>
<proteinExistence type="predicted"/>
<evidence type="ECO:0000313" key="1">
    <source>
        <dbReference type="EMBL" id="ETM41895.1"/>
    </source>
</evidence>
<dbReference type="AlphaFoldDB" id="W2N039"/>
<dbReference type="VEuPathDB" id="FungiDB:PPTG_14364"/>
<name>W2N039_PHYNI</name>
<reference evidence="1" key="1">
    <citation type="submission" date="2013-11" db="EMBL/GenBank/DDBJ databases">
        <title>The Genome Sequence of Phytophthora parasitica IAC_01/95.</title>
        <authorList>
            <consortium name="The Broad Institute Genomics Platform"/>
            <person name="Russ C."/>
            <person name="Tyler B."/>
            <person name="Panabieres F."/>
            <person name="Shan W."/>
            <person name="Tripathy S."/>
            <person name="Grunwald N."/>
            <person name="Machado M."/>
            <person name="Johnson C.S."/>
            <person name="Arredondo F."/>
            <person name="Hong C."/>
            <person name="Coffey M."/>
            <person name="Young S.K."/>
            <person name="Zeng Q."/>
            <person name="Gargeya S."/>
            <person name="Fitzgerald M."/>
            <person name="Abouelleil A."/>
            <person name="Alvarado L."/>
            <person name="Chapman S.B."/>
            <person name="Gainer-Dewar J."/>
            <person name="Goldberg J."/>
            <person name="Griggs A."/>
            <person name="Gujja S."/>
            <person name="Hansen M."/>
            <person name="Howarth C."/>
            <person name="Imamovic A."/>
            <person name="Ireland A."/>
            <person name="Larimer J."/>
            <person name="McCowan C."/>
            <person name="Murphy C."/>
            <person name="Pearson M."/>
            <person name="Poon T.W."/>
            <person name="Priest M."/>
            <person name="Roberts A."/>
            <person name="Saif S."/>
            <person name="Shea T."/>
            <person name="Sykes S."/>
            <person name="Wortman J."/>
            <person name="Nusbaum C."/>
            <person name="Birren B."/>
        </authorList>
    </citation>
    <scope>NUCLEOTIDE SEQUENCE [LARGE SCALE GENOMIC DNA]</scope>
    <source>
        <strain evidence="1">IAC_01/95</strain>
    </source>
</reference>